<dbReference type="GO" id="GO:0071260">
    <property type="term" value="P:cellular response to mechanical stimulus"/>
    <property type="evidence" value="ECO:0007669"/>
    <property type="project" value="Ensembl"/>
</dbReference>
<dbReference type="AlphaFoldDB" id="A0A452VAJ6"/>
<name>A0A452VAJ6_URSMA</name>
<evidence type="ECO:0000313" key="5">
    <source>
        <dbReference type="Ensembl" id="ENSUMAP00000030616"/>
    </source>
</evidence>
<keyword evidence="1" id="KW-1015">Disulfide bond</keyword>
<dbReference type="GO" id="GO:0005886">
    <property type="term" value="C:plasma membrane"/>
    <property type="evidence" value="ECO:0007669"/>
    <property type="project" value="Ensembl"/>
</dbReference>
<feature type="region of interest" description="Disordered" evidence="2">
    <location>
        <begin position="175"/>
        <end position="219"/>
    </location>
</feature>
<dbReference type="InterPro" id="IPR034002">
    <property type="entry name" value="TNFRSF8_N"/>
</dbReference>
<dbReference type="CDD" id="cd13409">
    <property type="entry name" value="TNFRSF8"/>
    <property type="match status" value="2"/>
</dbReference>
<sequence>NPQAQVFHATCAASPACPLTLGKACSLPGLTSQQPCAQGPSDCGKQCEPDYYLDRDGRCKACVTCVGDELVEKVPCAGNSSRVCECRPGMFCVTSAINSCARCEPHSTCAPGMVVQFRGSLQKWLPLSTDLPLPSEDNGTAISGFLLSSTTRRAGPLGSSSASSRARTRTMLLGGGASLTLEDDSTMTRAPSSPSSVRKPSPDPGPTSQQPCAQGSSDCGKQCDPDYYLDRDGRCKACVTCSGDLVEKTPCTWNSSRVCECRAGMFCATSATNSCARCNPHSACPPGMVTKAQGKLSAPSAKGLNATAPLVSSADPQISKEHGGGITHAWGDTPISTSMPISFSSTGKPVLVSGPVLVWTVLLLVVVLGSVSFLLCHRRACRKWIQQKLHLCYPVQTFRPKLEPVDSRPRRNPTQLKSISVVDSGMGELGLMSPPAVESPPNGAACLESMRLLEASPPAAGSPSSPRDLPEPRVTSEHTNNRIDKIYIMKADTVIVGTVRTEVPEGRGLVALVGPEFEEDLEVDHAPRFPEQETEPPLGSCGDVMFSVEEEGKEAPLPMTVSEK</sequence>
<accession>A0A452VAJ6</accession>
<dbReference type="GO" id="GO:0007165">
    <property type="term" value="P:signal transduction"/>
    <property type="evidence" value="ECO:0007669"/>
    <property type="project" value="InterPro"/>
</dbReference>
<evidence type="ECO:0000259" key="4">
    <source>
        <dbReference type="PROSITE" id="PS50050"/>
    </source>
</evidence>
<keyword evidence="3" id="KW-1133">Transmembrane helix</keyword>
<evidence type="ECO:0000256" key="2">
    <source>
        <dbReference type="SAM" id="MobiDB-lite"/>
    </source>
</evidence>
<feature type="compositionally biased region" description="Polar residues" evidence="2">
    <location>
        <begin position="206"/>
        <end position="219"/>
    </location>
</feature>
<dbReference type="SMART" id="SM00208">
    <property type="entry name" value="TNFR"/>
    <property type="match status" value="4"/>
</dbReference>
<dbReference type="GeneTree" id="ENSGT00510000049215"/>
<feature type="region of interest" description="Disordered" evidence="2">
    <location>
        <begin position="456"/>
        <end position="478"/>
    </location>
</feature>
<comment type="caution">
    <text evidence="1">Lacks conserved residue(s) required for the propagation of feature annotation.</text>
</comment>
<dbReference type="PANTHER" id="PTHR47497">
    <property type="entry name" value="TUMOR NECROSIS FACTOR RECEPTOR SUPERFAMILY MEMBER 8"/>
    <property type="match status" value="1"/>
</dbReference>
<protein>
    <submittedName>
        <fullName evidence="5">TNF receptor superfamily member 8</fullName>
    </submittedName>
</protein>
<dbReference type="GO" id="GO:0032760">
    <property type="term" value="P:positive regulation of tumor necrosis factor production"/>
    <property type="evidence" value="ECO:0007669"/>
    <property type="project" value="Ensembl"/>
</dbReference>
<dbReference type="PANTHER" id="PTHR47497:SF1">
    <property type="entry name" value="TUMOR NECROSIS FACTOR RECEPTOR SUPERFAMILY MEMBER 8"/>
    <property type="match status" value="1"/>
</dbReference>
<dbReference type="GO" id="GO:0005654">
    <property type="term" value="C:nucleoplasm"/>
    <property type="evidence" value="ECO:0007669"/>
    <property type="project" value="Ensembl"/>
</dbReference>
<dbReference type="InterPro" id="IPR052862">
    <property type="entry name" value="TNFR_superfamily_member_8"/>
</dbReference>
<evidence type="ECO:0000256" key="3">
    <source>
        <dbReference type="SAM" id="Phobius"/>
    </source>
</evidence>
<dbReference type="PROSITE" id="PS50050">
    <property type="entry name" value="TNFR_NGFR_2"/>
    <property type="match status" value="1"/>
</dbReference>
<dbReference type="Pfam" id="PF00020">
    <property type="entry name" value="TNFR_c6"/>
    <property type="match status" value="1"/>
</dbReference>
<keyword evidence="3" id="KW-0472">Membrane</keyword>
<dbReference type="InterPro" id="IPR020416">
    <property type="entry name" value="TNFR_8"/>
</dbReference>
<dbReference type="OMA" id="CKACVTC"/>
<dbReference type="SUPFAM" id="SSF57586">
    <property type="entry name" value="TNF receptor-like"/>
    <property type="match status" value="2"/>
</dbReference>
<feature type="disulfide bond" evidence="1">
    <location>
        <begin position="238"/>
        <end position="251"/>
    </location>
</feature>
<feature type="compositionally biased region" description="Low complexity" evidence="2">
    <location>
        <begin position="456"/>
        <end position="466"/>
    </location>
</feature>
<dbReference type="GO" id="GO:0002020">
    <property type="term" value="F:protease binding"/>
    <property type="evidence" value="ECO:0007669"/>
    <property type="project" value="Ensembl"/>
</dbReference>
<dbReference type="Gene3D" id="2.10.50.10">
    <property type="entry name" value="Tumor Necrosis Factor Receptor, subunit A, domain 2"/>
    <property type="match status" value="2"/>
</dbReference>
<dbReference type="PRINTS" id="PR01923">
    <property type="entry name" value="TNFACTORR8"/>
</dbReference>
<feature type="repeat" description="TNFR-Cys" evidence="1">
    <location>
        <begin position="222"/>
        <end position="259"/>
    </location>
</feature>
<evidence type="ECO:0000256" key="1">
    <source>
        <dbReference type="PROSITE-ProRule" id="PRU00206"/>
    </source>
</evidence>
<reference evidence="5" key="1">
    <citation type="submission" date="2019-03" db="UniProtKB">
        <authorList>
            <consortium name="Ensembl"/>
        </authorList>
    </citation>
    <scope>IDENTIFICATION</scope>
</reference>
<keyword evidence="3" id="KW-0812">Transmembrane</keyword>
<dbReference type="Ensembl" id="ENSUMAT00000036193.1">
    <property type="protein sequence ID" value="ENSUMAP00000030616.1"/>
    <property type="gene ID" value="ENSUMAG00000022114.1"/>
</dbReference>
<dbReference type="InterPro" id="IPR001368">
    <property type="entry name" value="TNFR/NGFR_Cys_rich_reg"/>
</dbReference>
<proteinExistence type="predicted"/>
<dbReference type="GO" id="GO:0032759">
    <property type="term" value="P:positive regulation of TRAIL production"/>
    <property type="evidence" value="ECO:0007669"/>
    <property type="project" value="Ensembl"/>
</dbReference>
<dbReference type="PROSITE" id="PS00652">
    <property type="entry name" value="TNFR_NGFR_1"/>
    <property type="match status" value="2"/>
</dbReference>
<feature type="disulfide bond" evidence="1">
    <location>
        <begin position="241"/>
        <end position="259"/>
    </location>
</feature>
<feature type="transmembrane region" description="Helical" evidence="3">
    <location>
        <begin position="356"/>
        <end position="376"/>
    </location>
</feature>
<dbReference type="GO" id="GO:0004888">
    <property type="term" value="F:transmembrane signaling receptor activity"/>
    <property type="evidence" value="ECO:0007669"/>
    <property type="project" value="InterPro"/>
</dbReference>
<organism evidence="5">
    <name type="scientific">Ursus maritimus</name>
    <name type="common">Polar bear</name>
    <name type="synonym">Thalarctos maritimus</name>
    <dbReference type="NCBI Taxonomy" id="29073"/>
    <lineage>
        <taxon>Eukaryota</taxon>
        <taxon>Metazoa</taxon>
        <taxon>Chordata</taxon>
        <taxon>Craniata</taxon>
        <taxon>Vertebrata</taxon>
        <taxon>Euteleostomi</taxon>
        <taxon>Mammalia</taxon>
        <taxon>Eutheria</taxon>
        <taxon>Laurasiatheria</taxon>
        <taxon>Carnivora</taxon>
        <taxon>Caniformia</taxon>
        <taxon>Ursidae</taxon>
        <taxon>Ursus</taxon>
    </lineage>
</organism>
<feature type="compositionally biased region" description="Basic and acidic residues" evidence="2">
    <location>
        <begin position="468"/>
        <end position="478"/>
    </location>
</feature>
<feature type="domain" description="TNFR-Cys" evidence="4">
    <location>
        <begin position="222"/>
        <end position="259"/>
    </location>
</feature>
<gene>
    <name evidence="5" type="primary">TNFRSF8</name>
</gene>
<dbReference type="GO" id="GO:0043065">
    <property type="term" value="P:positive regulation of apoptotic process"/>
    <property type="evidence" value="ECO:0007669"/>
    <property type="project" value="Ensembl"/>
</dbReference>